<feature type="compositionally biased region" description="Basic and acidic residues" evidence="1">
    <location>
        <begin position="1"/>
        <end position="16"/>
    </location>
</feature>
<comment type="caution">
    <text evidence="2">The sequence shown here is derived from an EMBL/GenBank/DDBJ whole genome shotgun (WGS) entry which is preliminary data.</text>
</comment>
<protein>
    <submittedName>
        <fullName evidence="2">Uncharacterized protein</fullName>
    </submittedName>
</protein>
<dbReference type="AlphaFoldDB" id="A0A4Y7TY39"/>
<evidence type="ECO:0000313" key="3">
    <source>
        <dbReference type="Proteomes" id="UP000298030"/>
    </source>
</evidence>
<proteinExistence type="predicted"/>
<organism evidence="2 3">
    <name type="scientific">Coprinellus micaceus</name>
    <name type="common">Glistening ink-cap mushroom</name>
    <name type="synonym">Coprinus micaceus</name>
    <dbReference type="NCBI Taxonomy" id="71717"/>
    <lineage>
        <taxon>Eukaryota</taxon>
        <taxon>Fungi</taxon>
        <taxon>Dikarya</taxon>
        <taxon>Basidiomycota</taxon>
        <taxon>Agaricomycotina</taxon>
        <taxon>Agaricomycetes</taxon>
        <taxon>Agaricomycetidae</taxon>
        <taxon>Agaricales</taxon>
        <taxon>Agaricineae</taxon>
        <taxon>Psathyrellaceae</taxon>
        <taxon>Coprinellus</taxon>
    </lineage>
</organism>
<feature type="region of interest" description="Disordered" evidence="1">
    <location>
        <begin position="1"/>
        <end position="21"/>
    </location>
</feature>
<dbReference type="Proteomes" id="UP000298030">
    <property type="component" value="Unassembled WGS sequence"/>
</dbReference>
<dbReference type="EMBL" id="QPFP01000002">
    <property type="protein sequence ID" value="TEB38921.1"/>
    <property type="molecule type" value="Genomic_DNA"/>
</dbReference>
<reference evidence="2 3" key="1">
    <citation type="journal article" date="2019" name="Nat. Ecol. Evol.">
        <title>Megaphylogeny resolves global patterns of mushroom evolution.</title>
        <authorList>
            <person name="Varga T."/>
            <person name="Krizsan K."/>
            <person name="Foldi C."/>
            <person name="Dima B."/>
            <person name="Sanchez-Garcia M."/>
            <person name="Sanchez-Ramirez S."/>
            <person name="Szollosi G.J."/>
            <person name="Szarkandi J.G."/>
            <person name="Papp V."/>
            <person name="Albert L."/>
            <person name="Andreopoulos W."/>
            <person name="Angelini C."/>
            <person name="Antonin V."/>
            <person name="Barry K.W."/>
            <person name="Bougher N.L."/>
            <person name="Buchanan P."/>
            <person name="Buyck B."/>
            <person name="Bense V."/>
            <person name="Catcheside P."/>
            <person name="Chovatia M."/>
            <person name="Cooper J."/>
            <person name="Damon W."/>
            <person name="Desjardin D."/>
            <person name="Finy P."/>
            <person name="Geml J."/>
            <person name="Haridas S."/>
            <person name="Hughes K."/>
            <person name="Justo A."/>
            <person name="Karasinski D."/>
            <person name="Kautmanova I."/>
            <person name="Kiss B."/>
            <person name="Kocsube S."/>
            <person name="Kotiranta H."/>
            <person name="LaButti K.M."/>
            <person name="Lechner B.E."/>
            <person name="Liimatainen K."/>
            <person name="Lipzen A."/>
            <person name="Lukacs Z."/>
            <person name="Mihaltcheva S."/>
            <person name="Morgado L.N."/>
            <person name="Niskanen T."/>
            <person name="Noordeloos M.E."/>
            <person name="Ohm R.A."/>
            <person name="Ortiz-Santana B."/>
            <person name="Ovrebo C."/>
            <person name="Racz N."/>
            <person name="Riley R."/>
            <person name="Savchenko A."/>
            <person name="Shiryaev A."/>
            <person name="Soop K."/>
            <person name="Spirin V."/>
            <person name="Szebenyi C."/>
            <person name="Tomsovsky M."/>
            <person name="Tulloss R.E."/>
            <person name="Uehling J."/>
            <person name="Grigoriev I.V."/>
            <person name="Vagvolgyi C."/>
            <person name="Papp T."/>
            <person name="Martin F.M."/>
            <person name="Miettinen O."/>
            <person name="Hibbett D.S."/>
            <person name="Nagy L.G."/>
        </authorList>
    </citation>
    <scope>NUCLEOTIDE SEQUENCE [LARGE SCALE GENOMIC DNA]</scope>
    <source>
        <strain evidence="2 3">FP101781</strain>
    </source>
</reference>
<sequence length="555" mass="60744">MGDPDHPPSFHDRGTCDVDMGPHTFSNTQFFEVYRQGQGPPPSSSSSANVLSRPAAAGDNFTIAPLINFDLSRITDLSEVELPTDPHERREYLRRVHNAIAYDAKNAAAVQALVAKQGKTVGDVLAMLKGMMDLPQMPFDLAICFEETPPDRCVIPHGPALFEKLPNNDAKLTLILPFDQMIKAPPRPIDPGDSPSQVKRRVVSLTIRNVTPAIADTLKRWIGGEERMDAFRDEINNLKMSKPLRLYLGPQVKSGSELLAQLKAIAEYPMRTLKQATKVQRPVRAKQTVQKPAAPTQSAPPVVSTNPLPTSSTYTYVDPSPDPSPSVTAPALTSPFSAPPANCPYRRVRILMLRYPHPIQLVPRLHPPMPLILLTPLSLNLHHLRPPFSPLTTINFSSTSTTTPYGSQLYASQGALVPTASSSHYTYAHYLPAYAPYSYKPPVAIEMKCLSCGAKDVPLYYGGRFCRPCQDEGLDLDFEARTRSVSNGASTGTQASPSPETATATRPSPYPATKAQSLAEAPRPRSRPRYSTQTVTAPKFSLNPATFQDADEQKS</sequence>
<name>A0A4Y7TY39_COPMI</name>
<accession>A0A4Y7TY39</accession>
<feature type="region of interest" description="Disordered" evidence="1">
    <location>
        <begin position="485"/>
        <end position="555"/>
    </location>
</feature>
<keyword evidence="3" id="KW-1185">Reference proteome</keyword>
<feature type="region of interest" description="Disordered" evidence="1">
    <location>
        <begin position="277"/>
        <end position="306"/>
    </location>
</feature>
<feature type="compositionally biased region" description="Polar residues" evidence="1">
    <location>
        <begin position="485"/>
        <end position="506"/>
    </location>
</feature>
<feature type="compositionally biased region" description="Polar residues" evidence="1">
    <location>
        <begin position="287"/>
        <end position="306"/>
    </location>
</feature>
<evidence type="ECO:0000313" key="2">
    <source>
        <dbReference type="EMBL" id="TEB38921.1"/>
    </source>
</evidence>
<dbReference type="OrthoDB" id="5338195at2759"/>
<evidence type="ECO:0000256" key="1">
    <source>
        <dbReference type="SAM" id="MobiDB-lite"/>
    </source>
</evidence>
<gene>
    <name evidence="2" type="ORF">FA13DRAFT_1724868</name>
</gene>